<dbReference type="EMBL" id="CH963857">
    <property type="protein sequence ID" value="EDW75908.1"/>
    <property type="molecule type" value="Genomic_DNA"/>
</dbReference>
<dbReference type="InterPro" id="IPR036412">
    <property type="entry name" value="HAD-like_sf"/>
</dbReference>
<dbReference type="NCBIfam" id="TIGR01509">
    <property type="entry name" value="HAD-SF-IA-v3"/>
    <property type="match status" value="1"/>
</dbReference>
<dbReference type="OrthoDB" id="40579at2759"/>
<dbReference type="STRING" id="7260.B4MW38"/>
<dbReference type="GO" id="GO:0016791">
    <property type="term" value="F:phosphatase activity"/>
    <property type="evidence" value="ECO:0007669"/>
    <property type="project" value="TreeGrafter"/>
</dbReference>
<dbReference type="InterPro" id="IPR023198">
    <property type="entry name" value="PGP-like_dom2"/>
</dbReference>
<dbReference type="PhylomeDB" id="B4MW38"/>
<dbReference type="OMA" id="ELQCRGK"/>
<evidence type="ECO:0000313" key="1">
    <source>
        <dbReference type="EMBL" id="EDW75908.1"/>
    </source>
</evidence>
<dbReference type="InterPro" id="IPR006439">
    <property type="entry name" value="HAD-SF_hydro_IA"/>
</dbReference>
<dbReference type="eggNOG" id="KOG2914">
    <property type="taxonomic scope" value="Eukaryota"/>
</dbReference>
<accession>B4MW38</accession>
<dbReference type="InParanoid" id="B4MW38"/>
<dbReference type="SMR" id="B4MW38"/>
<dbReference type="PANTHER" id="PTHR18901:SF38">
    <property type="entry name" value="PSEUDOURIDINE-5'-PHOSPHATASE"/>
    <property type="match status" value="1"/>
</dbReference>
<dbReference type="InterPro" id="IPR023214">
    <property type="entry name" value="HAD_sf"/>
</dbReference>
<dbReference type="Gene3D" id="1.10.150.240">
    <property type="entry name" value="Putative phosphatase, domain 2"/>
    <property type="match status" value="1"/>
</dbReference>
<dbReference type="Pfam" id="PF13419">
    <property type="entry name" value="HAD_2"/>
    <property type="match status" value="1"/>
</dbReference>
<dbReference type="FunFam" id="3.40.50.1000:FF:000055">
    <property type="entry name" value="Haloacid dehalogenase-like hydrolase family protein"/>
    <property type="match status" value="1"/>
</dbReference>
<dbReference type="Proteomes" id="UP000007798">
    <property type="component" value="Unassembled WGS sequence"/>
</dbReference>
<keyword evidence="2" id="KW-1185">Reference proteome</keyword>
<organism evidence="1 2">
    <name type="scientific">Drosophila willistoni</name>
    <name type="common">Fruit fly</name>
    <dbReference type="NCBI Taxonomy" id="7260"/>
    <lineage>
        <taxon>Eukaryota</taxon>
        <taxon>Metazoa</taxon>
        <taxon>Ecdysozoa</taxon>
        <taxon>Arthropoda</taxon>
        <taxon>Hexapoda</taxon>
        <taxon>Insecta</taxon>
        <taxon>Pterygota</taxon>
        <taxon>Neoptera</taxon>
        <taxon>Endopterygota</taxon>
        <taxon>Diptera</taxon>
        <taxon>Brachycera</taxon>
        <taxon>Muscomorpha</taxon>
        <taxon>Ephydroidea</taxon>
        <taxon>Drosophilidae</taxon>
        <taxon>Drosophila</taxon>
        <taxon>Sophophora</taxon>
    </lineage>
</organism>
<dbReference type="InterPro" id="IPR041492">
    <property type="entry name" value="HAD_2"/>
</dbReference>
<sequence>MAESELVAKTSSRQCCFQPVTHCIFELDGLLIDSDRLYTQTVQKILDPFGHIYGFDQKVRCMGKHMSEIADMIIASYDLPYSRAQFQRLLRIHSRDQMHKVNLRPGVERLLRHLQATHVPMAIGSSSTREFYELIARPHKELFQCFHHAVFGSSDSEVKLSKPAPDIFLLAASRFEDKPRPERCLVFEHSLLGMQAGLAAGMQVVLIPDPLLSTQLSAPATLRLRSMEAFRPQYFGLRPLEMK</sequence>
<dbReference type="AlphaFoldDB" id="B4MW38"/>
<dbReference type="SUPFAM" id="SSF56784">
    <property type="entry name" value="HAD-like"/>
    <property type="match status" value="1"/>
</dbReference>
<proteinExistence type="predicted"/>
<dbReference type="FunCoup" id="B4MW38">
    <property type="interactions" value="1"/>
</dbReference>
<gene>
    <name evidence="1" type="primary">Dwil\GK19038</name>
    <name evidence="1" type="ORF">Dwil_GK19038</name>
</gene>
<protein>
    <submittedName>
        <fullName evidence="1">Uncharacterized protein</fullName>
        <ecNumber evidence="1">3.-.-.-</ecNumber>
    </submittedName>
</protein>
<evidence type="ECO:0000313" key="2">
    <source>
        <dbReference type="Proteomes" id="UP000007798"/>
    </source>
</evidence>
<dbReference type="HOGENOM" id="CLU_045011_13_0_1"/>
<dbReference type="Gene3D" id="3.40.50.1000">
    <property type="entry name" value="HAD superfamily/HAD-like"/>
    <property type="match status" value="1"/>
</dbReference>
<keyword evidence="1" id="KW-0378">Hydrolase</keyword>
<name>B4MW38_DROWI</name>
<dbReference type="EC" id="3.-.-.-" evidence="1"/>
<reference evidence="1 2" key="1">
    <citation type="journal article" date="2007" name="Nature">
        <title>Evolution of genes and genomes on the Drosophila phylogeny.</title>
        <authorList>
            <consortium name="Drosophila 12 Genomes Consortium"/>
            <person name="Clark A.G."/>
            <person name="Eisen M.B."/>
            <person name="Smith D.R."/>
            <person name="Bergman C.M."/>
            <person name="Oliver B."/>
            <person name="Markow T.A."/>
            <person name="Kaufman T.C."/>
            <person name="Kellis M."/>
            <person name="Gelbart W."/>
            <person name="Iyer V.N."/>
            <person name="Pollard D.A."/>
            <person name="Sackton T.B."/>
            <person name="Larracuente A.M."/>
            <person name="Singh N.D."/>
            <person name="Abad J.P."/>
            <person name="Abt D.N."/>
            <person name="Adryan B."/>
            <person name="Aguade M."/>
            <person name="Akashi H."/>
            <person name="Anderson W.W."/>
            <person name="Aquadro C.F."/>
            <person name="Ardell D.H."/>
            <person name="Arguello R."/>
            <person name="Artieri C.G."/>
            <person name="Barbash D.A."/>
            <person name="Barker D."/>
            <person name="Barsanti P."/>
            <person name="Batterham P."/>
            <person name="Batzoglou S."/>
            <person name="Begun D."/>
            <person name="Bhutkar A."/>
            <person name="Blanco E."/>
            <person name="Bosak S.A."/>
            <person name="Bradley R.K."/>
            <person name="Brand A.D."/>
            <person name="Brent M.R."/>
            <person name="Brooks A.N."/>
            <person name="Brown R.H."/>
            <person name="Butlin R.K."/>
            <person name="Caggese C."/>
            <person name="Calvi B.R."/>
            <person name="Bernardo de Carvalho A."/>
            <person name="Caspi A."/>
            <person name="Castrezana S."/>
            <person name="Celniker S.E."/>
            <person name="Chang J.L."/>
            <person name="Chapple C."/>
            <person name="Chatterji S."/>
            <person name="Chinwalla A."/>
            <person name="Civetta A."/>
            <person name="Clifton S.W."/>
            <person name="Comeron J.M."/>
            <person name="Costello J.C."/>
            <person name="Coyne J.A."/>
            <person name="Daub J."/>
            <person name="David R.G."/>
            <person name="Delcher A.L."/>
            <person name="Delehaunty K."/>
            <person name="Do C.B."/>
            <person name="Ebling H."/>
            <person name="Edwards K."/>
            <person name="Eickbush T."/>
            <person name="Evans J.D."/>
            <person name="Filipski A."/>
            <person name="Findeiss S."/>
            <person name="Freyhult E."/>
            <person name="Fulton L."/>
            <person name="Fulton R."/>
            <person name="Garcia A.C."/>
            <person name="Gardiner A."/>
            <person name="Garfield D.A."/>
            <person name="Garvin B.E."/>
            <person name="Gibson G."/>
            <person name="Gilbert D."/>
            <person name="Gnerre S."/>
            <person name="Godfrey J."/>
            <person name="Good R."/>
            <person name="Gotea V."/>
            <person name="Gravely B."/>
            <person name="Greenberg A.J."/>
            <person name="Griffiths-Jones S."/>
            <person name="Gross S."/>
            <person name="Guigo R."/>
            <person name="Gustafson E.A."/>
            <person name="Haerty W."/>
            <person name="Hahn M.W."/>
            <person name="Halligan D.L."/>
            <person name="Halpern A.L."/>
            <person name="Halter G.M."/>
            <person name="Han M.V."/>
            <person name="Heger A."/>
            <person name="Hillier L."/>
            <person name="Hinrichs A.S."/>
            <person name="Holmes I."/>
            <person name="Hoskins R.A."/>
            <person name="Hubisz M.J."/>
            <person name="Hultmark D."/>
            <person name="Huntley M.A."/>
            <person name="Jaffe D.B."/>
            <person name="Jagadeeshan S."/>
            <person name="Jeck W.R."/>
            <person name="Johnson J."/>
            <person name="Jones C.D."/>
            <person name="Jordan W.C."/>
            <person name="Karpen G.H."/>
            <person name="Kataoka E."/>
            <person name="Keightley P.D."/>
            <person name="Kheradpour P."/>
            <person name="Kirkness E.F."/>
            <person name="Koerich L.B."/>
            <person name="Kristiansen K."/>
            <person name="Kudrna D."/>
            <person name="Kulathinal R.J."/>
            <person name="Kumar S."/>
            <person name="Kwok R."/>
            <person name="Lander E."/>
            <person name="Langley C.H."/>
            <person name="Lapoint R."/>
            <person name="Lazzaro B.P."/>
            <person name="Lee S.J."/>
            <person name="Levesque L."/>
            <person name="Li R."/>
            <person name="Lin C.F."/>
            <person name="Lin M.F."/>
            <person name="Lindblad-Toh K."/>
            <person name="Llopart A."/>
            <person name="Long M."/>
            <person name="Low L."/>
            <person name="Lozovsky E."/>
            <person name="Lu J."/>
            <person name="Luo M."/>
            <person name="Machado C.A."/>
            <person name="Makalowski W."/>
            <person name="Marzo M."/>
            <person name="Matsuda M."/>
            <person name="Matzkin L."/>
            <person name="McAllister B."/>
            <person name="McBride C.S."/>
            <person name="McKernan B."/>
            <person name="McKernan K."/>
            <person name="Mendez-Lago M."/>
            <person name="Minx P."/>
            <person name="Mollenhauer M.U."/>
            <person name="Montooth K."/>
            <person name="Mount S.M."/>
            <person name="Mu X."/>
            <person name="Myers E."/>
            <person name="Negre B."/>
            <person name="Newfeld S."/>
            <person name="Nielsen R."/>
            <person name="Noor M.A."/>
            <person name="O'Grady P."/>
            <person name="Pachter L."/>
            <person name="Papaceit M."/>
            <person name="Parisi M.J."/>
            <person name="Parisi M."/>
            <person name="Parts L."/>
            <person name="Pedersen J.S."/>
            <person name="Pesole G."/>
            <person name="Phillippy A.M."/>
            <person name="Ponting C.P."/>
            <person name="Pop M."/>
            <person name="Porcelli D."/>
            <person name="Powell J.R."/>
            <person name="Prohaska S."/>
            <person name="Pruitt K."/>
            <person name="Puig M."/>
            <person name="Quesneville H."/>
            <person name="Ram K.R."/>
            <person name="Rand D."/>
            <person name="Rasmussen M.D."/>
            <person name="Reed L.K."/>
            <person name="Reenan R."/>
            <person name="Reily A."/>
            <person name="Remington K.A."/>
            <person name="Rieger T.T."/>
            <person name="Ritchie M.G."/>
            <person name="Robin C."/>
            <person name="Rogers Y.H."/>
            <person name="Rohde C."/>
            <person name="Rozas J."/>
            <person name="Rubenfield M.J."/>
            <person name="Ruiz A."/>
            <person name="Russo S."/>
            <person name="Salzberg S.L."/>
            <person name="Sanchez-Gracia A."/>
            <person name="Saranga D.J."/>
            <person name="Sato H."/>
            <person name="Schaeffer S.W."/>
            <person name="Schatz M.C."/>
            <person name="Schlenke T."/>
            <person name="Schwartz R."/>
            <person name="Segarra C."/>
            <person name="Singh R.S."/>
            <person name="Sirot L."/>
            <person name="Sirota M."/>
            <person name="Sisneros N.B."/>
            <person name="Smith C.D."/>
            <person name="Smith T.F."/>
            <person name="Spieth J."/>
            <person name="Stage D.E."/>
            <person name="Stark A."/>
            <person name="Stephan W."/>
            <person name="Strausberg R.L."/>
            <person name="Strempel S."/>
            <person name="Sturgill D."/>
            <person name="Sutton G."/>
            <person name="Sutton G.G."/>
            <person name="Tao W."/>
            <person name="Teichmann S."/>
            <person name="Tobari Y.N."/>
            <person name="Tomimura Y."/>
            <person name="Tsolas J.M."/>
            <person name="Valente V.L."/>
            <person name="Venter E."/>
            <person name="Venter J.C."/>
            <person name="Vicario S."/>
            <person name="Vieira F.G."/>
            <person name="Vilella A.J."/>
            <person name="Villasante A."/>
            <person name="Walenz B."/>
            <person name="Wang J."/>
            <person name="Wasserman M."/>
            <person name="Watts T."/>
            <person name="Wilson D."/>
            <person name="Wilson R.K."/>
            <person name="Wing R.A."/>
            <person name="Wolfner M.F."/>
            <person name="Wong A."/>
            <person name="Wong G.K."/>
            <person name="Wu C.I."/>
            <person name="Wu G."/>
            <person name="Yamamoto D."/>
            <person name="Yang H.P."/>
            <person name="Yang S.P."/>
            <person name="Yorke J.A."/>
            <person name="Yoshida K."/>
            <person name="Zdobnov E."/>
            <person name="Zhang P."/>
            <person name="Zhang Y."/>
            <person name="Zimin A.V."/>
            <person name="Baldwin J."/>
            <person name="Abdouelleil A."/>
            <person name="Abdulkadir J."/>
            <person name="Abebe A."/>
            <person name="Abera B."/>
            <person name="Abreu J."/>
            <person name="Acer S.C."/>
            <person name="Aftuck L."/>
            <person name="Alexander A."/>
            <person name="An P."/>
            <person name="Anderson E."/>
            <person name="Anderson S."/>
            <person name="Arachi H."/>
            <person name="Azer M."/>
            <person name="Bachantsang P."/>
            <person name="Barry A."/>
            <person name="Bayul T."/>
            <person name="Berlin A."/>
            <person name="Bessette D."/>
            <person name="Bloom T."/>
            <person name="Blye J."/>
            <person name="Boguslavskiy L."/>
            <person name="Bonnet C."/>
            <person name="Boukhgalter B."/>
            <person name="Bourzgui I."/>
            <person name="Brown A."/>
            <person name="Cahill P."/>
            <person name="Channer S."/>
            <person name="Cheshatsang Y."/>
            <person name="Chuda L."/>
            <person name="Citroen M."/>
            <person name="Collymore A."/>
            <person name="Cooke P."/>
            <person name="Costello M."/>
            <person name="D'Aco K."/>
            <person name="Daza R."/>
            <person name="De Haan G."/>
            <person name="DeGray S."/>
            <person name="DeMaso C."/>
            <person name="Dhargay N."/>
            <person name="Dooley K."/>
            <person name="Dooley E."/>
            <person name="Doricent M."/>
            <person name="Dorje P."/>
            <person name="Dorjee K."/>
            <person name="Dupes A."/>
            <person name="Elong R."/>
            <person name="Falk J."/>
            <person name="Farina A."/>
            <person name="Faro S."/>
            <person name="Ferguson D."/>
            <person name="Fisher S."/>
            <person name="Foley C.D."/>
            <person name="Franke A."/>
            <person name="Friedrich D."/>
            <person name="Gadbois L."/>
            <person name="Gearin G."/>
            <person name="Gearin C.R."/>
            <person name="Giannoukos G."/>
            <person name="Goode T."/>
            <person name="Graham J."/>
            <person name="Grandbois E."/>
            <person name="Grewal S."/>
            <person name="Gyaltsen K."/>
            <person name="Hafez N."/>
            <person name="Hagos B."/>
            <person name="Hall J."/>
            <person name="Henson C."/>
            <person name="Hollinger A."/>
            <person name="Honan T."/>
            <person name="Huard M.D."/>
            <person name="Hughes L."/>
            <person name="Hurhula B."/>
            <person name="Husby M.E."/>
            <person name="Kamat A."/>
            <person name="Kanga B."/>
            <person name="Kashin S."/>
            <person name="Khazanovich D."/>
            <person name="Kisner P."/>
            <person name="Lance K."/>
            <person name="Lara M."/>
            <person name="Lee W."/>
            <person name="Lennon N."/>
            <person name="Letendre F."/>
            <person name="LeVine R."/>
            <person name="Lipovsky A."/>
            <person name="Liu X."/>
            <person name="Liu J."/>
            <person name="Liu S."/>
            <person name="Lokyitsang T."/>
            <person name="Lokyitsang Y."/>
            <person name="Lubonja R."/>
            <person name="Lui A."/>
            <person name="MacDonald P."/>
            <person name="Magnisalis V."/>
            <person name="Maru K."/>
            <person name="Matthews C."/>
            <person name="McCusker W."/>
            <person name="McDonough S."/>
            <person name="Mehta T."/>
            <person name="Meldrim J."/>
            <person name="Meneus L."/>
            <person name="Mihai O."/>
            <person name="Mihalev A."/>
            <person name="Mihova T."/>
            <person name="Mittelman R."/>
            <person name="Mlenga V."/>
            <person name="Montmayeur A."/>
            <person name="Mulrain L."/>
            <person name="Navidi A."/>
            <person name="Naylor J."/>
            <person name="Negash T."/>
            <person name="Nguyen T."/>
            <person name="Nguyen N."/>
            <person name="Nicol R."/>
            <person name="Norbu C."/>
            <person name="Norbu N."/>
            <person name="Novod N."/>
            <person name="O'Neill B."/>
            <person name="Osman S."/>
            <person name="Markiewicz E."/>
            <person name="Oyono O.L."/>
            <person name="Patti C."/>
            <person name="Phunkhang P."/>
            <person name="Pierre F."/>
            <person name="Priest M."/>
            <person name="Raghuraman S."/>
            <person name="Rege F."/>
            <person name="Reyes R."/>
            <person name="Rise C."/>
            <person name="Rogov P."/>
            <person name="Ross K."/>
            <person name="Ryan E."/>
            <person name="Settipalli S."/>
            <person name="Shea T."/>
            <person name="Sherpa N."/>
            <person name="Shi L."/>
            <person name="Shih D."/>
            <person name="Sparrow T."/>
            <person name="Spaulding J."/>
            <person name="Stalker J."/>
            <person name="Stange-Thomann N."/>
            <person name="Stavropoulos S."/>
            <person name="Stone C."/>
            <person name="Strader C."/>
            <person name="Tesfaye S."/>
            <person name="Thomson T."/>
            <person name="Thoulutsang Y."/>
            <person name="Thoulutsang D."/>
            <person name="Topham K."/>
            <person name="Topping I."/>
            <person name="Tsamla T."/>
            <person name="Vassiliev H."/>
            <person name="Vo A."/>
            <person name="Wangchuk T."/>
            <person name="Wangdi T."/>
            <person name="Weiand M."/>
            <person name="Wilkinson J."/>
            <person name="Wilson A."/>
            <person name="Yadav S."/>
            <person name="Young G."/>
            <person name="Yu Q."/>
            <person name="Zembek L."/>
            <person name="Zhong D."/>
            <person name="Zimmer A."/>
            <person name="Zwirko Z."/>
            <person name="Jaffe D.B."/>
            <person name="Alvarez P."/>
            <person name="Brockman W."/>
            <person name="Butler J."/>
            <person name="Chin C."/>
            <person name="Gnerre S."/>
            <person name="Grabherr M."/>
            <person name="Kleber M."/>
            <person name="Mauceli E."/>
            <person name="MacCallum I."/>
        </authorList>
    </citation>
    <scope>NUCLEOTIDE SEQUENCE [LARGE SCALE GENOMIC DNA]</scope>
    <source>
        <strain evidence="2">Tucson 14030-0811.24</strain>
    </source>
</reference>
<dbReference type="PANTHER" id="PTHR18901">
    <property type="entry name" value="2-DEOXYGLUCOSE-6-PHOSPHATE PHOSPHATASE 2"/>
    <property type="match status" value="1"/>
</dbReference>
<dbReference type="KEGG" id="dwi:6642322"/>